<proteinExistence type="inferred from homology"/>
<dbReference type="PANTHER" id="PTHR20996:SF1">
    <property type="entry name" value="NUCLEAR ENVELOPE PHOSPHATASE-REGULATORY SUBUNIT 1"/>
    <property type="match status" value="1"/>
</dbReference>
<comment type="caution">
    <text evidence="13">The sequence shown here is derived from an EMBL/GenBank/DDBJ whole genome shotgun (WGS) entry which is preliminary data.</text>
</comment>
<evidence type="ECO:0000256" key="7">
    <source>
        <dbReference type="ARBA" id="ARBA00023098"/>
    </source>
</evidence>
<comment type="similarity">
    <text evidence="3">Belongs to the CNEP1R1 family.</text>
</comment>
<feature type="transmembrane region" description="Helical" evidence="12">
    <location>
        <begin position="69"/>
        <end position="88"/>
    </location>
</feature>
<feature type="transmembrane region" description="Helical" evidence="12">
    <location>
        <begin position="94"/>
        <end position="114"/>
    </location>
</feature>
<evidence type="ECO:0000256" key="11">
    <source>
        <dbReference type="SAM" id="MobiDB-lite"/>
    </source>
</evidence>
<feature type="compositionally biased region" description="Low complexity" evidence="11">
    <location>
        <begin position="26"/>
        <end position="36"/>
    </location>
</feature>
<evidence type="ECO:0000256" key="6">
    <source>
        <dbReference type="ARBA" id="ARBA00022989"/>
    </source>
</evidence>
<evidence type="ECO:0000256" key="9">
    <source>
        <dbReference type="ARBA" id="ARBA00023242"/>
    </source>
</evidence>
<evidence type="ECO:0000256" key="10">
    <source>
        <dbReference type="ARBA" id="ARBA00030458"/>
    </source>
</evidence>
<gene>
    <name evidence="13" type="ORF">K7432_004627</name>
</gene>
<keyword evidence="4" id="KW-0963">Cytoplasm</keyword>
<evidence type="ECO:0000313" key="14">
    <source>
        <dbReference type="Proteomes" id="UP001479436"/>
    </source>
</evidence>
<keyword evidence="7" id="KW-0443">Lipid metabolism</keyword>
<dbReference type="InterPro" id="IPR019168">
    <property type="entry name" value="NEP1-R1"/>
</dbReference>
<comment type="subcellular location">
    <subcellularLocation>
        <location evidence="2">Cytoplasm</location>
    </subcellularLocation>
    <subcellularLocation>
        <location evidence="1">Nucleus membrane</location>
        <topology evidence="1">Multi-pass membrane protein</topology>
    </subcellularLocation>
</comment>
<protein>
    <recommendedName>
        <fullName evidence="10">Transmembrane protein 188</fullName>
    </recommendedName>
</protein>
<evidence type="ECO:0000256" key="4">
    <source>
        <dbReference type="ARBA" id="ARBA00022490"/>
    </source>
</evidence>
<evidence type="ECO:0000256" key="5">
    <source>
        <dbReference type="ARBA" id="ARBA00022692"/>
    </source>
</evidence>
<keyword evidence="8 12" id="KW-0472">Membrane</keyword>
<evidence type="ECO:0000256" key="3">
    <source>
        <dbReference type="ARBA" id="ARBA00010998"/>
    </source>
</evidence>
<dbReference type="PANTHER" id="PTHR20996">
    <property type="entry name" value="NUCLEAR ENVELOPE PHOSPHATASE-REGULATORY SUBUNIT 1"/>
    <property type="match status" value="1"/>
</dbReference>
<dbReference type="Proteomes" id="UP001479436">
    <property type="component" value="Unassembled WGS sequence"/>
</dbReference>
<organism evidence="13 14">
    <name type="scientific">Basidiobolus ranarum</name>
    <dbReference type="NCBI Taxonomy" id="34480"/>
    <lineage>
        <taxon>Eukaryota</taxon>
        <taxon>Fungi</taxon>
        <taxon>Fungi incertae sedis</taxon>
        <taxon>Zoopagomycota</taxon>
        <taxon>Entomophthoromycotina</taxon>
        <taxon>Basidiobolomycetes</taxon>
        <taxon>Basidiobolales</taxon>
        <taxon>Basidiobolaceae</taxon>
        <taxon>Basidiobolus</taxon>
    </lineage>
</organism>
<keyword evidence="9" id="KW-0539">Nucleus</keyword>
<accession>A0ABR2WXX1</accession>
<dbReference type="EMBL" id="JASJQH010000163">
    <property type="protein sequence ID" value="KAK9766354.1"/>
    <property type="molecule type" value="Genomic_DNA"/>
</dbReference>
<keyword evidence="5 12" id="KW-0812">Transmembrane</keyword>
<evidence type="ECO:0000256" key="12">
    <source>
        <dbReference type="SAM" id="Phobius"/>
    </source>
</evidence>
<keyword evidence="14" id="KW-1185">Reference proteome</keyword>
<sequence>MSLRRNRSSNQLNTLSDEHFQPKKATTSSSQQSQSTDSDHARFRDLMIFEERLKFHMHRLRKDRQKMEALLGFLVVVALSLFGLIFFYPSDNATLQLLYKGLLIITGGLMLYIANCDKMREASRYLPYCNQTLRMYGMSFDRNNQGELSFHRHISRRIQDGYAAYRDLIKRKKASQRNQHRT</sequence>
<evidence type="ECO:0000313" key="13">
    <source>
        <dbReference type="EMBL" id="KAK9766354.1"/>
    </source>
</evidence>
<evidence type="ECO:0000256" key="8">
    <source>
        <dbReference type="ARBA" id="ARBA00023136"/>
    </source>
</evidence>
<keyword evidence="6 12" id="KW-1133">Transmembrane helix</keyword>
<feature type="region of interest" description="Disordered" evidence="11">
    <location>
        <begin position="1"/>
        <end position="39"/>
    </location>
</feature>
<evidence type="ECO:0000256" key="1">
    <source>
        <dbReference type="ARBA" id="ARBA00004232"/>
    </source>
</evidence>
<evidence type="ECO:0000256" key="2">
    <source>
        <dbReference type="ARBA" id="ARBA00004496"/>
    </source>
</evidence>
<name>A0ABR2WXX1_9FUNG</name>
<reference evidence="13 14" key="1">
    <citation type="submission" date="2023-04" db="EMBL/GenBank/DDBJ databases">
        <title>Genome of Basidiobolus ranarum AG-B5.</title>
        <authorList>
            <person name="Stajich J.E."/>
            <person name="Carter-House D."/>
            <person name="Gryganskyi A."/>
        </authorList>
    </citation>
    <scope>NUCLEOTIDE SEQUENCE [LARGE SCALE GENOMIC DNA]</scope>
    <source>
        <strain evidence="13 14">AG-B5</strain>
    </source>
</reference>